<comment type="cofactor">
    <cofactor evidence="1">
        <name>Ca(2+)</name>
        <dbReference type="ChEBI" id="CHEBI:29108"/>
    </cofactor>
</comment>
<evidence type="ECO:0000256" key="1">
    <source>
        <dbReference type="ARBA" id="ARBA00001913"/>
    </source>
</evidence>
<dbReference type="InterPro" id="IPR051360">
    <property type="entry name" value="Neuronal_Pentraxin_Related"/>
</dbReference>
<evidence type="ECO:0000256" key="3">
    <source>
        <dbReference type="ARBA" id="ARBA00022837"/>
    </source>
</evidence>
<evidence type="ECO:0000313" key="8">
    <source>
        <dbReference type="EMBL" id="RMX43667.1"/>
    </source>
</evidence>
<proteinExistence type="predicted"/>
<dbReference type="InterPro" id="IPR001759">
    <property type="entry name" value="PTX_dom"/>
</dbReference>
<gene>
    <name evidence="8" type="ORF">pdam_00016951</name>
</gene>
<keyword evidence="2" id="KW-0479">Metal-binding</keyword>
<dbReference type="GO" id="GO:0046872">
    <property type="term" value="F:metal ion binding"/>
    <property type="evidence" value="ECO:0007669"/>
    <property type="project" value="UniProtKB-KW"/>
</dbReference>
<comment type="caution">
    <text evidence="8">The sequence shown here is derived from an EMBL/GenBank/DDBJ whole genome shotgun (WGS) entry which is preliminary data.</text>
</comment>
<reference evidence="8 9" key="1">
    <citation type="journal article" date="2018" name="Sci. Rep.">
        <title>Comparative analysis of the Pocillopora damicornis genome highlights role of immune system in coral evolution.</title>
        <authorList>
            <person name="Cunning R."/>
            <person name="Bay R.A."/>
            <person name="Gillette P."/>
            <person name="Baker A.C."/>
            <person name="Traylor-Knowles N."/>
        </authorList>
    </citation>
    <scope>NUCLEOTIDE SEQUENCE [LARGE SCALE GENOMIC DNA]</scope>
    <source>
        <strain evidence="8">RSMAS</strain>
        <tissue evidence="8">Whole animal</tissue>
    </source>
</reference>
<sequence length="133" mass="15194">MEISPDGKKPADRQRLNLSQLEDLHWHQFCVTWSGFSGVIQYYFDGKNILSAINRQRGELQGGGSLAVGDTRMRITGFDVWDRVLTRQEIAQNLKKCDAGKGNVVQWHQAFKYFRKNKKMYSIPSACEPPSSN</sequence>
<comment type="caution">
    <text evidence="6">Lacks conserved residue(s) required for the propagation of feature annotation.</text>
</comment>
<evidence type="ECO:0000259" key="7">
    <source>
        <dbReference type="PROSITE" id="PS51828"/>
    </source>
</evidence>
<dbReference type="OrthoDB" id="5981488at2759"/>
<dbReference type="AlphaFoldDB" id="A0A3M6TQF7"/>
<keyword evidence="5" id="KW-0325">Glycoprotein</keyword>
<feature type="domain" description="Pentraxin (PTX)" evidence="7">
    <location>
        <begin position="1"/>
        <end position="127"/>
    </location>
</feature>
<dbReference type="PROSITE" id="PS51828">
    <property type="entry name" value="PTX_2"/>
    <property type="match status" value="1"/>
</dbReference>
<evidence type="ECO:0000256" key="5">
    <source>
        <dbReference type="ARBA" id="ARBA00023180"/>
    </source>
</evidence>
<dbReference type="SUPFAM" id="SSF49899">
    <property type="entry name" value="Concanavalin A-like lectins/glucanases"/>
    <property type="match status" value="1"/>
</dbReference>
<keyword evidence="4" id="KW-1015">Disulfide bond</keyword>
<dbReference type="EMBL" id="RCHS01003154">
    <property type="protein sequence ID" value="RMX43667.1"/>
    <property type="molecule type" value="Genomic_DNA"/>
</dbReference>
<accession>A0A3M6TQF7</accession>
<protein>
    <recommendedName>
        <fullName evidence="7">Pentraxin (PTX) domain-containing protein</fullName>
    </recommendedName>
</protein>
<evidence type="ECO:0000313" key="9">
    <source>
        <dbReference type="Proteomes" id="UP000275408"/>
    </source>
</evidence>
<organism evidence="8 9">
    <name type="scientific">Pocillopora damicornis</name>
    <name type="common">Cauliflower coral</name>
    <name type="synonym">Millepora damicornis</name>
    <dbReference type="NCBI Taxonomy" id="46731"/>
    <lineage>
        <taxon>Eukaryota</taxon>
        <taxon>Metazoa</taxon>
        <taxon>Cnidaria</taxon>
        <taxon>Anthozoa</taxon>
        <taxon>Hexacorallia</taxon>
        <taxon>Scleractinia</taxon>
        <taxon>Astrocoeniina</taxon>
        <taxon>Pocilloporidae</taxon>
        <taxon>Pocillopora</taxon>
    </lineage>
</organism>
<dbReference type="Gene3D" id="2.60.120.200">
    <property type="match status" value="1"/>
</dbReference>
<dbReference type="Pfam" id="PF13385">
    <property type="entry name" value="Laminin_G_3"/>
    <property type="match status" value="1"/>
</dbReference>
<dbReference type="InterPro" id="IPR013320">
    <property type="entry name" value="ConA-like_dom_sf"/>
</dbReference>
<dbReference type="PANTHER" id="PTHR19277">
    <property type="entry name" value="PENTRAXIN"/>
    <property type="match status" value="1"/>
</dbReference>
<evidence type="ECO:0000256" key="4">
    <source>
        <dbReference type="ARBA" id="ARBA00023157"/>
    </source>
</evidence>
<evidence type="ECO:0000256" key="6">
    <source>
        <dbReference type="PROSITE-ProRule" id="PRU01172"/>
    </source>
</evidence>
<name>A0A3M6TQF7_POCDA</name>
<dbReference type="PANTHER" id="PTHR19277:SF161">
    <property type="entry name" value="LAMININ G DOMAIN-CONTAINING PROTEIN"/>
    <property type="match status" value="1"/>
</dbReference>
<keyword evidence="3" id="KW-0106">Calcium</keyword>
<dbReference type="Proteomes" id="UP000275408">
    <property type="component" value="Unassembled WGS sequence"/>
</dbReference>
<keyword evidence="9" id="KW-1185">Reference proteome</keyword>
<evidence type="ECO:0000256" key="2">
    <source>
        <dbReference type="ARBA" id="ARBA00022723"/>
    </source>
</evidence>